<sequence length="579" mass="65567">MTKNLFLSLAVLSLLTPKVLLSQDNDDTIETLDSSSSTSNEELSDGPQTLPAGEAPMPQTESIPSKKVDEMTEDVENLEPVSTPAPAGSTLQQRTGVIPEEELLKPKNPKKVEKVRSQKQTTETEMYVQQDANKYKLNDIYKNLQLNDVIEQGLRKNYDQNIRGQRQELNEISFSGAKSAFWLPELKVTLNTDNQKISNLHSSSRPPLVPNSTSPSGVLGLSLGDYTVFNWGKDYALYLNKKSVYERNTQIFNESKRELKLDLINSFFALMSSKNIEKIRQEELRQTSFVYRLSKEKITVGKTSKQDYYQARSEYLKSQNDYHDAKIVADQADEGVAFQIADAVGTKYVINEALDYRRLKITLDEVVAIAEKNNPTLLTNKVIIDNAERDYDVALKDNMPLPKFSINLGAYNHRFGPGTNTTRYETYSGGGNVELVASINTTWSLTGQDGFLNSNRLATSRITKEIAMKEFEKNTHYTQSNIRQTYKTILSLQNQLVILEARLPSLQKTFDTILDNYLGGRTKFYDFSMALDDLTTTKIFYEQIKLQHLREKLTLARLAGIEDFPGENFELLAKRAKGK</sequence>
<evidence type="ECO:0000256" key="2">
    <source>
        <dbReference type="SAM" id="MobiDB-lite"/>
    </source>
</evidence>
<dbReference type="RefSeq" id="WP_323577907.1">
    <property type="nucleotide sequence ID" value="NZ_JAYGJQ010000002.1"/>
</dbReference>
<feature type="chain" id="PRO_5045686821" evidence="3">
    <location>
        <begin position="23"/>
        <end position="579"/>
    </location>
</feature>
<reference evidence="4 5" key="1">
    <citation type="submission" date="2023-11" db="EMBL/GenBank/DDBJ databases">
        <title>A Novel Polar Bacteriovorax (B. antarcticus) Isolated from the Biocrust in Antarctica.</title>
        <authorList>
            <person name="Mun W."/>
            <person name="Choi S.Y."/>
            <person name="Mitchell R.J."/>
        </authorList>
    </citation>
    <scope>NUCLEOTIDE SEQUENCE [LARGE SCALE GENOMIC DNA]</scope>
    <source>
        <strain evidence="4 5">PP10</strain>
    </source>
</reference>
<protein>
    <submittedName>
        <fullName evidence="4">TolC family protein</fullName>
    </submittedName>
</protein>
<organism evidence="4 5">
    <name type="scientific">Bacteriovorax antarcticus</name>
    <dbReference type="NCBI Taxonomy" id="3088717"/>
    <lineage>
        <taxon>Bacteria</taxon>
        <taxon>Pseudomonadati</taxon>
        <taxon>Bdellovibrionota</taxon>
        <taxon>Bacteriovoracia</taxon>
        <taxon>Bacteriovoracales</taxon>
        <taxon>Bacteriovoracaceae</taxon>
        <taxon>Bacteriovorax</taxon>
    </lineage>
</organism>
<comment type="similarity">
    <text evidence="1">Belongs to the outer membrane factor (OMF) (TC 1.B.17) family.</text>
</comment>
<keyword evidence="3" id="KW-0732">Signal</keyword>
<accession>A0ABU5VXG6</accession>
<dbReference type="PANTHER" id="PTHR30203">
    <property type="entry name" value="OUTER MEMBRANE CATION EFFLUX PROTEIN"/>
    <property type="match status" value="1"/>
</dbReference>
<evidence type="ECO:0000256" key="3">
    <source>
        <dbReference type="SAM" id="SignalP"/>
    </source>
</evidence>
<comment type="caution">
    <text evidence="4">The sequence shown here is derived from an EMBL/GenBank/DDBJ whole genome shotgun (WGS) entry which is preliminary data.</text>
</comment>
<dbReference type="SUPFAM" id="SSF56954">
    <property type="entry name" value="Outer membrane efflux proteins (OEP)"/>
    <property type="match status" value="1"/>
</dbReference>
<keyword evidence="5" id="KW-1185">Reference proteome</keyword>
<dbReference type="Pfam" id="PF02321">
    <property type="entry name" value="OEP"/>
    <property type="match status" value="1"/>
</dbReference>
<evidence type="ECO:0000256" key="1">
    <source>
        <dbReference type="ARBA" id="ARBA00007613"/>
    </source>
</evidence>
<dbReference type="InterPro" id="IPR003423">
    <property type="entry name" value="OMP_efflux"/>
</dbReference>
<dbReference type="Proteomes" id="UP001302274">
    <property type="component" value="Unassembled WGS sequence"/>
</dbReference>
<dbReference type="InterPro" id="IPR010131">
    <property type="entry name" value="MdtP/NodT-like"/>
</dbReference>
<dbReference type="Gene3D" id="1.20.1600.10">
    <property type="entry name" value="Outer membrane efflux proteins (OEP)"/>
    <property type="match status" value="1"/>
</dbReference>
<dbReference type="EMBL" id="JAYGJQ010000002">
    <property type="protein sequence ID" value="MEA9357759.1"/>
    <property type="molecule type" value="Genomic_DNA"/>
</dbReference>
<feature type="compositionally biased region" description="Low complexity" evidence="2">
    <location>
        <begin position="31"/>
        <end position="41"/>
    </location>
</feature>
<evidence type="ECO:0000313" key="5">
    <source>
        <dbReference type="Proteomes" id="UP001302274"/>
    </source>
</evidence>
<name>A0ABU5VXG6_9BACT</name>
<feature type="region of interest" description="Disordered" evidence="2">
    <location>
        <begin position="30"/>
        <end position="99"/>
    </location>
</feature>
<gene>
    <name evidence="4" type="ORF">SHI21_16125</name>
</gene>
<feature type="signal peptide" evidence="3">
    <location>
        <begin position="1"/>
        <end position="22"/>
    </location>
</feature>
<evidence type="ECO:0000313" key="4">
    <source>
        <dbReference type="EMBL" id="MEA9357759.1"/>
    </source>
</evidence>
<proteinExistence type="inferred from homology"/>